<reference evidence="3" key="1">
    <citation type="submission" date="2025-08" db="UniProtKB">
        <authorList>
            <consortium name="RefSeq"/>
        </authorList>
    </citation>
    <scope>IDENTIFICATION</scope>
    <source>
        <tissue evidence="3">Blood</tissue>
    </source>
</reference>
<dbReference type="KEGG" id="zca:113921446"/>
<evidence type="ECO:0000313" key="3">
    <source>
        <dbReference type="RefSeq" id="XP_027447918.1"/>
    </source>
</evidence>
<name>A0A6J2D0M5_ZALCA</name>
<evidence type="ECO:0000313" key="2">
    <source>
        <dbReference type="Proteomes" id="UP000515165"/>
    </source>
</evidence>
<feature type="region of interest" description="Disordered" evidence="1">
    <location>
        <begin position="31"/>
        <end position="74"/>
    </location>
</feature>
<dbReference type="RefSeq" id="XP_027447918.1">
    <property type="nucleotide sequence ID" value="XM_027592117.2"/>
</dbReference>
<organism evidence="2 3">
    <name type="scientific">Zalophus californianus</name>
    <name type="common">California sealion</name>
    <dbReference type="NCBI Taxonomy" id="9704"/>
    <lineage>
        <taxon>Eukaryota</taxon>
        <taxon>Metazoa</taxon>
        <taxon>Chordata</taxon>
        <taxon>Craniata</taxon>
        <taxon>Vertebrata</taxon>
        <taxon>Euteleostomi</taxon>
        <taxon>Mammalia</taxon>
        <taxon>Eutheria</taxon>
        <taxon>Laurasiatheria</taxon>
        <taxon>Carnivora</taxon>
        <taxon>Caniformia</taxon>
        <taxon>Pinnipedia</taxon>
        <taxon>Otariidae</taxon>
        <taxon>Zalophus</taxon>
    </lineage>
</organism>
<evidence type="ECO:0000256" key="1">
    <source>
        <dbReference type="SAM" id="MobiDB-lite"/>
    </source>
</evidence>
<sequence length="109" mass="11612">MRRSRLQVQEGEPRTAGSTVLGFQLPELAPHTRSRAPPVSWVPHLTHGEGLHTCPQGPSHPAPVPGAKGLPTARRGLKDDKIGAQGLALLIPAHTVESSGRNPLQIFTL</sequence>
<accession>A0A6J2D0M5</accession>
<proteinExistence type="predicted"/>
<keyword evidence="2" id="KW-1185">Reference proteome</keyword>
<dbReference type="AlphaFoldDB" id="A0A6J2D0M5"/>
<gene>
    <name evidence="3" type="primary">LOC113921446</name>
</gene>
<dbReference type="Proteomes" id="UP000515165">
    <property type="component" value="Chromosome 9"/>
</dbReference>
<dbReference type="GeneID" id="113921446"/>
<protein>
    <submittedName>
        <fullName evidence="3">Uncharacterized protein LOC113921446</fullName>
    </submittedName>
</protein>
<dbReference type="OrthoDB" id="10616002at2759"/>